<dbReference type="SUPFAM" id="SSF109604">
    <property type="entry name" value="HD-domain/PDEase-like"/>
    <property type="match status" value="1"/>
</dbReference>
<reference evidence="2 3" key="1">
    <citation type="journal article" date="2019" name="Int. J. Syst. Evol. Microbiol.">
        <title>The Global Catalogue of Microorganisms (GCM) 10K type strain sequencing project: providing services to taxonomists for standard genome sequencing and annotation.</title>
        <authorList>
            <consortium name="The Broad Institute Genomics Platform"/>
            <consortium name="The Broad Institute Genome Sequencing Center for Infectious Disease"/>
            <person name="Wu L."/>
            <person name="Ma J."/>
        </authorList>
    </citation>
    <scope>NUCLEOTIDE SEQUENCE [LARGE SCALE GENOMIC DNA]</scope>
    <source>
        <strain evidence="2 3">JCM 16221</strain>
    </source>
</reference>
<accession>A0ABN3GE97</accession>
<dbReference type="Pfam" id="PF01966">
    <property type="entry name" value="HD"/>
    <property type="match status" value="1"/>
</dbReference>
<dbReference type="EMBL" id="BAAARA010000008">
    <property type="protein sequence ID" value="GAA2349764.1"/>
    <property type="molecule type" value="Genomic_DNA"/>
</dbReference>
<proteinExistence type="predicted"/>
<keyword evidence="3" id="KW-1185">Reference proteome</keyword>
<feature type="domain" description="HD" evidence="1">
    <location>
        <begin position="54"/>
        <end position="111"/>
    </location>
</feature>
<evidence type="ECO:0000313" key="2">
    <source>
        <dbReference type="EMBL" id="GAA2349764.1"/>
    </source>
</evidence>
<evidence type="ECO:0000313" key="3">
    <source>
        <dbReference type="Proteomes" id="UP001501218"/>
    </source>
</evidence>
<organism evidence="2 3">
    <name type="scientific">Saccharopolyspora halophila</name>
    <dbReference type="NCBI Taxonomy" id="405551"/>
    <lineage>
        <taxon>Bacteria</taxon>
        <taxon>Bacillati</taxon>
        <taxon>Actinomycetota</taxon>
        <taxon>Actinomycetes</taxon>
        <taxon>Pseudonocardiales</taxon>
        <taxon>Pseudonocardiaceae</taxon>
        <taxon>Saccharopolyspora</taxon>
    </lineage>
</organism>
<dbReference type="InterPro" id="IPR006674">
    <property type="entry name" value="HD_domain"/>
</dbReference>
<name>A0ABN3GE97_9PSEU</name>
<evidence type="ECO:0000259" key="1">
    <source>
        <dbReference type="Pfam" id="PF01966"/>
    </source>
</evidence>
<dbReference type="Gene3D" id="1.10.3210.10">
    <property type="entry name" value="Hypothetical protein af1432"/>
    <property type="match status" value="1"/>
</dbReference>
<dbReference type="CDD" id="cd00077">
    <property type="entry name" value="HDc"/>
    <property type="match status" value="1"/>
</dbReference>
<sequence>MLGRDGAYRDPVWQLTVQLTPVERELMTCWWVRRLHFVAHAGAAAIGTTQTYSRLEHSLGLLALTAHFTPDDRTARVAALLHDVGHLPLSHTFEGVAGLDHHDLGKRRIADLADTLHRHGLDPDSVVATETGKRRSALSGAPGSLKLDHFESLLRSGQAHGRTAETPSATLARVRVRDGCVTTDAETAEYLAGLVAGEARWLCSETNAITNGATRYLAGLILRDADSHRRDEVAAMTDTEFWALLLTHPRTAAHARSLRSDPWSWSIVEPGDQPTTGPTYEVKQLYLDMPRVDGSPLAATHPAFEHLPDMPWRCDLRPPPDIGGHR</sequence>
<protein>
    <recommendedName>
        <fullName evidence="1">HD domain-containing protein</fullName>
    </recommendedName>
</protein>
<comment type="caution">
    <text evidence="2">The sequence shown here is derived from an EMBL/GenBank/DDBJ whole genome shotgun (WGS) entry which is preliminary data.</text>
</comment>
<dbReference type="Proteomes" id="UP001501218">
    <property type="component" value="Unassembled WGS sequence"/>
</dbReference>
<gene>
    <name evidence="2" type="ORF">GCM10009854_29360</name>
</gene>
<dbReference type="InterPro" id="IPR003607">
    <property type="entry name" value="HD/PDEase_dom"/>
</dbReference>